<accession>A0ABP3V8U5</accession>
<gene>
    <name evidence="2" type="ORF">GCM10009431_26630</name>
</gene>
<reference evidence="3" key="1">
    <citation type="journal article" date="2019" name="Int. J. Syst. Evol. Microbiol.">
        <title>The Global Catalogue of Microorganisms (GCM) 10K type strain sequencing project: providing services to taxonomists for standard genome sequencing and annotation.</title>
        <authorList>
            <consortium name="The Broad Institute Genomics Platform"/>
            <consortium name="The Broad Institute Genome Sequencing Center for Infectious Disease"/>
            <person name="Wu L."/>
            <person name="Ma J."/>
        </authorList>
    </citation>
    <scope>NUCLEOTIDE SEQUENCE [LARGE SCALE GENOMIC DNA]</scope>
    <source>
        <strain evidence="3">JCM 15976</strain>
    </source>
</reference>
<sequence length="166" mass="18798">MKNKKLEHIKTTGFKTPKNYFEGLDDSILNQAKLSSKIDTNGFKVPESYFENLDTKVLDAVKTQPETKVIKLFNWKKAASVAAIAACMVLAFNLFFGSEDQISFDDLELTSIESYISEEDFTNEDFASLVTNDDISIYDFSELSITENTLENYIIENTTVEDLITD</sequence>
<feature type="transmembrane region" description="Helical" evidence="1">
    <location>
        <begin position="78"/>
        <end position="96"/>
    </location>
</feature>
<comment type="caution">
    <text evidence="2">The sequence shown here is derived from an EMBL/GenBank/DDBJ whole genome shotgun (WGS) entry which is preliminary data.</text>
</comment>
<evidence type="ECO:0000256" key="1">
    <source>
        <dbReference type="SAM" id="Phobius"/>
    </source>
</evidence>
<keyword evidence="1" id="KW-0472">Membrane</keyword>
<proteinExistence type="predicted"/>
<dbReference type="Proteomes" id="UP001500736">
    <property type="component" value="Unassembled WGS sequence"/>
</dbReference>
<keyword evidence="1" id="KW-0812">Transmembrane</keyword>
<protein>
    <submittedName>
        <fullName evidence="2">Uncharacterized protein</fullName>
    </submittedName>
</protein>
<name>A0ABP3V8U5_9FLAO</name>
<keyword evidence="1" id="KW-1133">Transmembrane helix</keyword>
<evidence type="ECO:0000313" key="2">
    <source>
        <dbReference type="EMBL" id="GAA0748267.1"/>
    </source>
</evidence>
<organism evidence="2 3">
    <name type="scientific">Gaetbulibacter jejuensis</name>
    <dbReference type="NCBI Taxonomy" id="584607"/>
    <lineage>
        <taxon>Bacteria</taxon>
        <taxon>Pseudomonadati</taxon>
        <taxon>Bacteroidota</taxon>
        <taxon>Flavobacteriia</taxon>
        <taxon>Flavobacteriales</taxon>
        <taxon>Flavobacteriaceae</taxon>
        <taxon>Gaetbulibacter</taxon>
    </lineage>
</organism>
<keyword evidence="3" id="KW-1185">Reference proteome</keyword>
<dbReference type="RefSeq" id="WP_343799032.1">
    <property type="nucleotide sequence ID" value="NZ_BAAAGF010000004.1"/>
</dbReference>
<dbReference type="EMBL" id="BAAAGF010000004">
    <property type="protein sequence ID" value="GAA0748267.1"/>
    <property type="molecule type" value="Genomic_DNA"/>
</dbReference>
<evidence type="ECO:0000313" key="3">
    <source>
        <dbReference type="Proteomes" id="UP001500736"/>
    </source>
</evidence>